<dbReference type="EMBL" id="JBJQOH010000006">
    <property type="protein sequence ID" value="KAL3683471.1"/>
    <property type="molecule type" value="Genomic_DNA"/>
</dbReference>
<evidence type="ECO:0000313" key="3">
    <source>
        <dbReference type="Proteomes" id="UP001633002"/>
    </source>
</evidence>
<sequence>MISSSRSLFFPQGLEVGGRLVSIFKSFGGEHLFEVLMDWTDDNTFFEFPTYGCNGFQDELDRVFGTSCEWPWSTVAQESGLGAAQSLGDGTKVPIIQEDKMGSWLCEQQQLPSYNWNVNQVDLHYAPGMGVLDLQQQEFESSGAQHSFASHLEFNQRQESYQDHGQIRFYDSHQVLQPKTLWCRGDHDNISTVTNEQDQFYLPTMTSTSMAAPISAQVPAPTYFYAREQYSPDSLNYNLSCIRDHDMSGVNTGIDASDINARANLSLELNGVDLLKFDPCFATNQSVPQFDYHPMEMAIQLHLQGTLQFVEKRPSYLNDEVEIESSLREHSIAELQNLTGCFQPRDSSFNSVAPVTPIMSREMNKKDLPSEAHQVPETGESREELEVSSGLSSLSPSTVESEAAVIQDAVACHRKVIDWAYEKEMIVLCMLGKQDADDPSHSVLHEELQLIINDFQVRS</sequence>
<comment type="caution">
    <text evidence="2">The sequence shown here is derived from an EMBL/GenBank/DDBJ whole genome shotgun (WGS) entry which is preliminary data.</text>
</comment>
<accession>A0ABD3H095</accession>
<evidence type="ECO:0000313" key="2">
    <source>
        <dbReference type="EMBL" id="KAL3683471.1"/>
    </source>
</evidence>
<keyword evidence="3" id="KW-1185">Reference proteome</keyword>
<feature type="region of interest" description="Disordered" evidence="1">
    <location>
        <begin position="364"/>
        <end position="394"/>
    </location>
</feature>
<organism evidence="2 3">
    <name type="scientific">Riccia sorocarpa</name>
    <dbReference type="NCBI Taxonomy" id="122646"/>
    <lineage>
        <taxon>Eukaryota</taxon>
        <taxon>Viridiplantae</taxon>
        <taxon>Streptophyta</taxon>
        <taxon>Embryophyta</taxon>
        <taxon>Marchantiophyta</taxon>
        <taxon>Marchantiopsida</taxon>
        <taxon>Marchantiidae</taxon>
        <taxon>Marchantiales</taxon>
        <taxon>Ricciaceae</taxon>
        <taxon>Riccia</taxon>
    </lineage>
</organism>
<evidence type="ECO:0000256" key="1">
    <source>
        <dbReference type="SAM" id="MobiDB-lite"/>
    </source>
</evidence>
<dbReference type="Proteomes" id="UP001633002">
    <property type="component" value="Unassembled WGS sequence"/>
</dbReference>
<reference evidence="2 3" key="1">
    <citation type="submission" date="2024-09" db="EMBL/GenBank/DDBJ databases">
        <title>Chromosome-scale assembly of Riccia sorocarpa.</title>
        <authorList>
            <person name="Paukszto L."/>
        </authorList>
    </citation>
    <scope>NUCLEOTIDE SEQUENCE [LARGE SCALE GENOMIC DNA]</scope>
    <source>
        <strain evidence="2">LP-2024</strain>
        <tissue evidence="2">Aerial parts of the thallus</tissue>
    </source>
</reference>
<dbReference type="AlphaFoldDB" id="A0ABD3H095"/>
<protein>
    <submittedName>
        <fullName evidence="2">Uncharacterized protein</fullName>
    </submittedName>
</protein>
<name>A0ABD3H095_9MARC</name>
<proteinExistence type="predicted"/>
<gene>
    <name evidence="2" type="ORF">R1sor_001493</name>
</gene>